<dbReference type="GeneID" id="92051373"/>
<reference evidence="2 3" key="1">
    <citation type="submission" date="2023-01" db="EMBL/GenBank/DDBJ databases">
        <title>Analysis of 21 Apiospora genomes using comparative genomics revels a genus with tremendous synthesis potential of carbohydrate active enzymes and secondary metabolites.</title>
        <authorList>
            <person name="Sorensen T."/>
        </authorList>
    </citation>
    <scope>NUCLEOTIDE SEQUENCE [LARGE SCALE GENOMIC DNA]</scope>
    <source>
        <strain evidence="2 3">CBS 114990</strain>
    </source>
</reference>
<evidence type="ECO:0000259" key="1">
    <source>
        <dbReference type="Pfam" id="PF06985"/>
    </source>
</evidence>
<dbReference type="RefSeq" id="XP_066664005.1">
    <property type="nucleotide sequence ID" value="XM_066818313.1"/>
</dbReference>
<protein>
    <recommendedName>
        <fullName evidence="1">Heterokaryon incompatibility domain-containing protein</fullName>
    </recommendedName>
</protein>
<gene>
    <name evidence="2" type="ORF">PG997_013999</name>
</gene>
<proteinExistence type="predicted"/>
<keyword evidence="3" id="KW-1185">Reference proteome</keyword>
<comment type="caution">
    <text evidence="2">The sequence shown here is derived from an EMBL/GenBank/DDBJ whole genome shotgun (WGS) entry which is preliminary data.</text>
</comment>
<sequence length="706" mass="79513">MMEVKPQVWLDSMLGLPNLPSSPPSCAVCDNLFHVMHGIYSDKLPFSWEVGSSGKETCARCRLVYIGVSAVLPDIETWDHVRLYGRLVTKNQQGKENEDTFFRVGVYNPDPVLGIGPSIIWIDFHFNPHDGIVPGVGLYTHLFSPLYHACDVIRRRIRTLYYYRRLTRCLLLAAQAQTLLHVPAPPGSEEWYQLIKSWLSDCDAHHTECNSGGSSKLPKRIIDLEFEGGAGLDVVLREPDHDDNAPYIALSYCWGSGQNLTTTKDTLDSHQTRVRWDDIPVLFQDVMKIARALSVRFLWIDALCIIQGDEEDWEQEAQKMASYYGNAWMTIAADHAPGVGHTLLPAQKSPAMQLEGSFAANGSTILVHRLPIQFDMTDSLQSGNPSSLTLFTRAWALQERLLSRRTLHLGPEEAMWECCSAYWCECGRPTDPTGDGLEFAYVTPLRQTHHEALHFLMREQRLDDQWEDVLGKYLTRKLSFEDDRLKAIASLAKNFKATDEMLVASAAKQGQVRRPQLGNYVYGLWTATLPGALLWKLYDHKNGNLRNYKFPTWSWASVTRAREHARAPGDDFVPEATVLEVPVESWDIDSQNGATDVSPPRIVIESLAVKTKWRYVSATGEWVLLNPKDGEPTDAFLKMLPLDGATDIDVACVKMGEMGVFRTIYPGLLLEPSALFPGQYTRVGSMWSFQNWFEAHGAVVGKYSVI</sequence>
<dbReference type="InterPro" id="IPR010730">
    <property type="entry name" value="HET"/>
</dbReference>
<evidence type="ECO:0000313" key="3">
    <source>
        <dbReference type="Proteomes" id="UP001433268"/>
    </source>
</evidence>
<evidence type="ECO:0000313" key="2">
    <source>
        <dbReference type="EMBL" id="KAK8067252.1"/>
    </source>
</evidence>
<feature type="domain" description="Heterokaryon incompatibility" evidence="1">
    <location>
        <begin position="247"/>
        <end position="399"/>
    </location>
</feature>
<organism evidence="2 3">
    <name type="scientific">Apiospora hydei</name>
    <dbReference type="NCBI Taxonomy" id="1337664"/>
    <lineage>
        <taxon>Eukaryota</taxon>
        <taxon>Fungi</taxon>
        <taxon>Dikarya</taxon>
        <taxon>Ascomycota</taxon>
        <taxon>Pezizomycotina</taxon>
        <taxon>Sordariomycetes</taxon>
        <taxon>Xylariomycetidae</taxon>
        <taxon>Amphisphaeriales</taxon>
        <taxon>Apiosporaceae</taxon>
        <taxon>Apiospora</taxon>
    </lineage>
</organism>
<dbReference type="Proteomes" id="UP001433268">
    <property type="component" value="Unassembled WGS sequence"/>
</dbReference>
<dbReference type="EMBL" id="JAQQWN010000009">
    <property type="protein sequence ID" value="KAK8067252.1"/>
    <property type="molecule type" value="Genomic_DNA"/>
</dbReference>
<name>A0ABR1V8M7_9PEZI</name>
<dbReference type="PANTHER" id="PTHR33112">
    <property type="entry name" value="DOMAIN PROTEIN, PUTATIVE-RELATED"/>
    <property type="match status" value="1"/>
</dbReference>
<dbReference type="Pfam" id="PF06985">
    <property type="entry name" value="HET"/>
    <property type="match status" value="1"/>
</dbReference>
<accession>A0ABR1V8M7</accession>
<dbReference type="PANTHER" id="PTHR33112:SF10">
    <property type="entry name" value="TOL"/>
    <property type="match status" value="1"/>
</dbReference>